<sequence length="334" mass="38054">MRQKRVRWGVLSTARIAVNTMIPAILVADNAEVVAIGSQNEKVSEVSAKFNIPSVYNSYEEVLDDPEVDAVYIPLPNSMHKEWVLKAADKGKHILCEKPIALNAAETKEMIEHCQSRQVLLMEAFMYQFHPQHQVVKELLMANEIGTPRLIRANFTFRIEDRSRDYRLDPQLGGGSLYDIGCYCIHSIRNILQCEPKRLYVHSPRDPEFDVDMSAVGMLELDNGMLATFDCSFDMVRRERYEIVGTHGTIQVPRSYNLPEYFDGEGIVIVEKEDGVSRVEKVRGNEYKLEVEHFSQCVLDGSQPLYSGESILQNMKVIEACYESIRSGKWVNLA</sequence>
<dbReference type="RefSeq" id="WP_251874914.1">
    <property type="nucleotide sequence ID" value="NZ_CP098755.1"/>
</dbReference>
<keyword evidence="6" id="KW-1185">Reference proteome</keyword>
<proteinExistence type="inferred from homology"/>
<dbReference type="Pfam" id="PF01408">
    <property type="entry name" value="GFO_IDH_MocA"/>
    <property type="match status" value="1"/>
</dbReference>
<evidence type="ECO:0000256" key="1">
    <source>
        <dbReference type="ARBA" id="ARBA00010928"/>
    </source>
</evidence>
<protein>
    <submittedName>
        <fullName evidence="5">Gfo/Idh/MocA family oxidoreductase</fullName>
    </submittedName>
</protein>
<dbReference type="InterPro" id="IPR000683">
    <property type="entry name" value="Gfo/Idh/MocA-like_OxRdtase_N"/>
</dbReference>
<dbReference type="InterPro" id="IPR050984">
    <property type="entry name" value="Gfo/Idh/MocA_domain"/>
</dbReference>
<evidence type="ECO:0000313" key="5">
    <source>
        <dbReference type="EMBL" id="USG67820.1"/>
    </source>
</evidence>
<organism evidence="5 6">
    <name type="scientific">Brevibacillus ruminantium</name>
    <dbReference type="NCBI Taxonomy" id="2950604"/>
    <lineage>
        <taxon>Bacteria</taxon>
        <taxon>Bacillati</taxon>
        <taxon>Bacillota</taxon>
        <taxon>Bacilli</taxon>
        <taxon>Bacillales</taxon>
        <taxon>Paenibacillaceae</taxon>
        <taxon>Brevibacillus</taxon>
    </lineage>
</organism>
<dbReference type="PANTHER" id="PTHR22604">
    <property type="entry name" value="OXIDOREDUCTASES"/>
    <property type="match status" value="1"/>
</dbReference>
<feature type="domain" description="GFO/IDH/MocA-like oxidoreductase" evidence="4">
    <location>
        <begin position="134"/>
        <end position="250"/>
    </location>
</feature>
<dbReference type="SUPFAM" id="SSF55347">
    <property type="entry name" value="Glyceraldehyde-3-phosphate dehydrogenase-like, C-terminal domain"/>
    <property type="match status" value="1"/>
</dbReference>
<accession>A0ABY4WKY4</accession>
<dbReference type="InterPro" id="IPR036291">
    <property type="entry name" value="NAD(P)-bd_dom_sf"/>
</dbReference>
<name>A0ABY4WKY4_9BACL</name>
<dbReference type="Proteomes" id="UP001056500">
    <property type="component" value="Chromosome"/>
</dbReference>
<dbReference type="Gene3D" id="3.30.360.10">
    <property type="entry name" value="Dihydrodipicolinate Reductase, domain 2"/>
    <property type="match status" value="1"/>
</dbReference>
<dbReference type="InterPro" id="IPR055170">
    <property type="entry name" value="GFO_IDH_MocA-like_dom"/>
</dbReference>
<evidence type="ECO:0000259" key="4">
    <source>
        <dbReference type="Pfam" id="PF22725"/>
    </source>
</evidence>
<feature type="domain" description="Gfo/Idh/MocA-like oxidoreductase N-terminal" evidence="3">
    <location>
        <begin position="9"/>
        <end position="124"/>
    </location>
</feature>
<evidence type="ECO:0000259" key="3">
    <source>
        <dbReference type="Pfam" id="PF01408"/>
    </source>
</evidence>
<keyword evidence="2" id="KW-0560">Oxidoreductase</keyword>
<dbReference type="Gene3D" id="3.40.50.720">
    <property type="entry name" value="NAD(P)-binding Rossmann-like Domain"/>
    <property type="match status" value="1"/>
</dbReference>
<reference evidence="5" key="1">
    <citation type="submission" date="2022-06" db="EMBL/GenBank/DDBJ databases">
        <title>Genome sequencing of Brevibacillus sp. BB3-R1.</title>
        <authorList>
            <person name="Heo J."/>
            <person name="Lee D."/>
            <person name="Won M."/>
            <person name="Han B.-H."/>
            <person name="Hong S.-B."/>
            <person name="Kwon S.-W."/>
        </authorList>
    </citation>
    <scope>NUCLEOTIDE SEQUENCE</scope>
    <source>
        <strain evidence="5">BB3-R1</strain>
    </source>
</reference>
<dbReference type="EMBL" id="CP098755">
    <property type="protein sequence ID" value="USG67820.1"/>
    <property type="molecule type" value="Genomic_DNA"/>
</dbReference>
<dbReference type="PANTHER" id="PTHR22604:SF105">
    <property type="entry name" value="TRANS-1,2-DIHYDROBENZENE-1,2-DIOL DEHYDROGENASE"/>
    <property type="match status" value="1"/>
</dbReference>
<evidence type="ECO:0000256" key="2">
    <source>
        <dbReference type="ARBA" id="ARBA00023002"/>
    </source>
</evidence>
<dbReference type="Pfam" id="PF22725">
    <property type="entry name" value="GFO_IDH_MocA_C3"/>
    <property type="match status" value="1"/>
</dbReference>
<evidence type="ECO:0000313" key="6">
    <source>
        <dbReference type="Proteomes" id="UP001056500"/>
    </source>
</evidence>
<dbReference type="SUPFAM" id="SSF51735">
    <property type="entry name" value="NAD(P)-binding Rossmann-fold domains"/>
    <property type="match status" value="1"/>
</dbReference>
<gene>
    <name evidence="5" type="ORF">NDK47_11305</name>
</gene>
<comment type="similarity">
    <text evidence="1">Belongs to the Gfo/Idh/MocA family.</text>
</comment>